<gene>
    <name evidence="2" type="ORF">C8J55DRAFT_567278</name>
</gene>
<proteinExistence type="predicted"/>
<feature type="region of interest" description="Disordered" evidence="1">
    <location>
        <begin position="86"/>
        <end position="138"/>
    </location>
</feature>
<name>A0A9W9DCU5_9AGAR</name>
<dbReference type="Proteomes" id="UP001150238">
    <property type="component" value="Unassembled WGS sequence"/>
</dbReference>
<reference evidence="2" key="1">
    <citation type="submission" date="2022-08" db="EMBL/GenBank/DDBJ databases">
        <authorList>
            <consortium name="DOE Joint Genome Institute"/>
            <person name="Min B."/>
            <person name="Riley R."/>
            <person name="Sierra-Patev S."/>
            <person name="Naranjo-Ortiz M."/>
            <person name="Looney B."/>
            <person name="Konkel Z."/>
            <person name="Slot J.C."/>
            <person name="Sakamoto Y."/>
            <person name="Steenwyk J.L."/>
            <person name="Rokas A."/>
            <person name="Carro J."/>
            <person name="Camarero S."/>
            <person name="Ferreira P."/>
            <person name="Molpeceres G."/>
            <person name="Ruiz-Duenas F.J."/>
            <person name="Serrano A."/>
            <person name="Henrissat B."/>
            <person name="Drula E."/>
            <person name="Hughes K.W."/>
            <person name="Mata J.L."/>
            <person name="Ishikawa N.K."/>
            <person name="Vargas-Isla R."/>
            <person name="Ushijima S."/>
            <person name="Smith C.A."/>
            <person name="Ahrendt S."/>
            <person name="Andreopoulos W."/>
            <person name="He G."/>
            <person name="Labutti K."/>
            <person name="Lipzen A."/>
            <person name="Ng V."/>
            <person name="Sandor L."/>
            <person name="Barry K."/>
            <person name="Martinez A.T."/>
            <person name="Xiao Y."/>
            <person name="Gibbons J.G."/>
            <person name="Terashima K."/>
            <person name="Hibbett D.S."/>
            <person name="Grigoriev I.V."/>
        </authorList>
    </citation>
    <scope>NUCLEOTIDE SEQUENCE</scope>
    <source>
        <strain evidence="2">Sp2 HRB7682 ss15</strain>
    </source>
</reference>
<evidence type="ECO:0000313" key="2">
    <source>
        <dbReference type="EMBL" id="KAJ4463798.1"/>
    </source>
</evidence>
<reference evidence="2" key="2">
    <citation type="journal article" date="2023" name="Proc. Natl. Acad. Sci. U.S.A.">
        <title>A global phylogenomic analysis of the shiitake genus Lentinula.</title>
        <authorList>
            <person name="Sierra-Patev S."/>
            <person name="Min B."/>
            <person name="Naranjo-Ortiz M."/>
            <person name="Looney B."/>
            <person name="Konkel Z."/>
            <person name="Slot J.C."/>
            <person name="Sakamoto Y."/>
            <person name="Steenwyk J.L."/>
            <person name="Rokas A."/>
            <person name="Carro J."/>
            <person name="Camarero S."/>
            <person name="Ferreira P."/>
            <person name="Molpeceres G."/>
            <person name="Ruiz-Duenas F.J."/>
            <person name="Serrano A."/>
            <person name="Henrissat B."/>
            <person name="Drula E."/>
            <person name="Hughes K.W."/>
            <person name="Mata J.L."/>
            <person name="Ishikawa N.K."/>
            <person name="Vargas-Isla R."/>
            <person name="Ushijima S."/>
            <person name="Smith C.A."/>
            <person name="Donoghue J."/>
            <person name="Ahrendt S."/>
            <person name="Andreopoulos W."/>
            <person name="He G."/>
            <person name="LaButti K."/>
            <person name="Lipzen A."/>
            <person name="Ng V."/>
            <person name="Riley R."/>
            <person name="Sandor L."/>
            <person name="Barry K."/>
            <person name="Martinez A.T."/>
            <person name="Xiao Y."/>
            <person name="Gibbons J.G."/>
            <person name="Terashima K."/>
            <person name="Grigoriev I.V."/>
            <person name="Hibbett D."/>
        </authorList>
    </citation>
    <scope>NUCLEOTIDE SEQUENCE</scope>
    <source>
        <strain evidence="2">Sp2 HRB7682 ss15</strain>
    </source>
</reference>
<evidence type="ECO:0000313" key="3">
    <source>
        <dbReference type="Proteomes" id="UP001150238"/>
    </source>
</evidence>
<feature type="region of interest" description="Disordered" evidence="1">
    <location>
        <begin position="161"/>
        <end position="212"/>
    </location>
</feature>
<dbReference type="EMBL" id="JANVFS010000066">
    <property type="protein sequence ID" value="KAJ4463798.1"/>
    <property type="molecule type" value="Genomic_DNA"/>
</dbReference>
<comment type="caution">
    <text evidence="2">The sequence shown here is derived from an EMBL/GenBank/DDBJ whole genome shotgun (WGS) entry which is preliminary data.</text>
</comment>
<protein>
    <submittedName>
        <fullName evidence="2">Uncharacterized protein</fullName>
    </submittedName>
</protein>
<sequence>MKRRIIIAFLPPPSSLTLTTLITSTASPFSPIDKLPPSSYDIWDSDGDDGWQDMPMVHSDELRVVLDKEIWRTYLYRARRESKTMSFKHSPISATSKKTTTLGPSGGDERGCEPKQLFDKARPHHPPNTSPSTYSTPSLLTSCSSLSPTLCTTPAYDLSASASGLTSPSPGGTSSSPKAALAKPARDGAQRPPNQTTPVSTTLRTTGKSSRNTSRDLFQYHYASEESYGADVLDNRTLFNRTISATSKKTGNIAVFVP</sequence>
<feature type="compositionally biased region" description="Basic and acidic residues" evidence="1">
    <location>
        <begin position="107"/>
        <end position="121"/>
    </location>
</feature>
<feature type="compositionally biased region" description="Polar residues" evidence="1">
    <location>
        <begin position="192"/>
        <end position="212"/>
    </location>
</feature>
<evidence type="ECO:0000256" key="1">
    <source>
        <dbReference type="SAM" id="MobiDB-lite"/>
    </source>
</evidence>
<dbReference type="AlphaFoldDB" id="A0A9W9DCU5"/>
<organism evidence="2 3">
    <name type="scientific">Lentinula lateritia</name>
    <dbReference type="NCBI Taxonomy" id="40482"/>
    <lineage>
        <taxon>Eukaryota</taxon>
        <taxon>Fungi</taxon>
        <taxon>Dikarya</taxon>
        <taxon>Basidiomycota</taxon>
        <taxon>Agaricomycotina</taxon>
        <taxon>Agaricomycetes</taxon>
        <taxon>Agaricomycetidae</taxon>
        <taxon>Agaricales</taxon>
        <taxon>Marasmiineae</taxon>
        <taxon>Omphalotaceae</taxon>
        <taxon>Lentinula</taxon>
    </lineage>
</organism>
<feature type="compositionally biased region" description="Low complexity" evidence="1">
    <location>
        <begin position="161"/>
        <end position="183"/>
    </location>
</feature>
<accession>A0A9W9DCU5</accession>
<feature type="compositionally biased region" description="Polar residues" evidence="1">
    <location>
        <begin position="86"/>
        <end position="103"/>
    </location>
</feature>